<dbReference type="KEGG" id="mnv:MNVI_36460"/>
<reference evidence="7" key="3">
    <citation type="submission" date="2020-02" db="EMBL/GenBank/DDBJ databases">
        <authorList>
            <person name="Matsumoto Y."/>
            <person name="Motooka D."/>
            <person name="Nakamura S."/>
        </authorList>
    </citation>
    <scope>NUCLEOTIDE SEQUENCE</scope>
    <source>
        <strain evidence="7">JCM 16367</strain>
    </source>
</reference>
<dbReference type="Proteomes" id="UP000192374">
    <property type="component" value="Unassembled WGS sequence"/>
</dbReference>
<evidence type="ECO:0000313" key="10">
    <source>
        <dbReference type="Proteomes" id="UP000466894"/>
    </source>
</evidence>
<evidence type="ECO:0000259" key="6">
    <source>
        <dbReference type="Pfam" id="PF13515"/>
    </source>
</evidence>
<feature type="transmembrane region" description="Helical" evidence="5">
    <location>
        <begin position="24"/>
        <end position="40"/>
    </location>
</feature>
<feature type="domain" description="Integral membrane bound transporter" evidence="6">
    <location>
        <begin position="38"/>
        <end position="163"/>
    </location>
</feature>
<dbReference type="EMBL" id="MVIC01000004">
    <property type="protein sequence ID" value="ORB17351.1"/>
    <property type="molecule type" value="Genomic_DNA"/>
</dbReference>
<reference evidence="8 9" key="1">
    <citation type="submission" date="2017-02" db="EMBL/GenBank/DDBJ databases">
        <title>The new phylogeny of genus Mycobacterium.</title>
        <authorList>
            <person name="Tortoli E."/>
            <person name="Trovato A."/>
            <person name="Cirillo D.M."/>
        </authorList>
    </citation>
    <scope>NUCLEOTIDE SEQUENCE [LARGE SCALE GENOMIC DNA]</scope>
    <source>
        <strain evidence="8 9">DSM 45145</strain>
    </source>
</reference>
<evidence type="ECO:0000256" key="3">
    <source>
        <dbReference type="ARBA" id="ARBA00022989"/>
    </source>
</evidence>
<evidence type="ECO:0000256" key="1">
    <source>
        <dbReference type="ARBA" id="ARBA00004141"/>
    </source>
</evidence>
<evidence type="ECO:0000256" key="5">
    <source>
        <dbReference type="SAM" id="Phobius"/>
    </source>
</evidence>
<gene>
    <name evidence="8" type="ORF">BST37_03930</name>
    <name evidence="7" type="ORF">MNVI_36460</name>
</gene>
<dbReference type="Pfam" id="PF13515">
    <property type="entry name" value="FUSC_2"/>
    <property type="match status" value="1"/>
</dbReference>
<feature type="transmembrane region" description="Helical" evidence="5">
    <location>
        <begin position="153"/>
        <end position="176"/>
    </location>
</feature>
<name>A0A7I7PI61_9MYCO</name>
<feature type="transmembrane region" description="Helical" evidence="5">
    <location>
        <begin position="123"/>
        <end position="141"/>
    </location>
</feature>
<feature type="transmembrane region" description="Helical" evidence="5">
    <location>
        <begin position="99"/>
        <end position="116"/>
    </location>
</feature>
<accession>A0A7I7PI61</accession>
<evidence type="ECO:0000256" key="4">
    <source>
        <dbReference type="ARBA" id="ARBA00023136"/>
    </source>
</evidence>
<organism evidence="7 10">
    <name type="scientific">Mycobacterium noviomagense</name>
    <dbReference type="NCBI Taxonomy" id="459858"/>
    <lineage>
        <taxon>Bacteria</taxon>
        <taxon>Bacillati</taxon>
        <taxon>Actinomycetota</taxon>
        <taxon>Actinomycetes</taxon>
        <taxon>Mycobacteriales</taxon>
        <taxon>Mycobacteriaceae</taxon>
        <taxon>Mycobacterium</taxon>
    </lineage>
</organism>
<dbReference type="EMBL" id="AP022583">
    <property type="protein sequence ID" value="BBY08328.1"/>
    <property type="molecule type" value="Genomic_DNA"/>
</dbReference>
<evidence type="ECO:0000313" key="7">
    <source>
        <dbReference type="EMBL" id="BBY08328.1"/>
    </source>
</evidence>
<dbReference type="Proteomes" id="UP000466894">
    <property type="component" value="Chromosome"/>
</dbReference>
<keyword evidence="3 5" id="KW-1133">Transmembrane helix</keyword>
<evidence type="ECO:0000313" key="9">
    <source>
        <dbReference type="Proteomes" id="UP000192374"/>
    </source>
</evidence>
<keyword evidence="9" id="KW-1185">Reference proteome</keyword>
<dbReference type="AlphaFoldDB" id="A0A7I7PI61"/>
<protein>
    <recommendedName>
        <fullName evidence="6">Integral membrane bound transporter domain-containing protein</fullName>
    </recommendedName>
</protein>
<feature type="transmembrane region" description="Helical" evidence="5">
    <location>
        <begin position="76"/>
        <end position="93"/>
    </location>
</feature>
<keyword evidence="4 5" id="KW-0472">Membrane</keyword>
<comment type="subcellular location">
    <subcellularLocation>
        <location evidence="1">Membrane</location>
        <topology evidence="1">Multi-pass membrane protein</topology>
    </subcellularLocation>
</comment>
<keyword evidence="2 5" id="KW-0812">Transmembrane</keyword>
<evidence type="ECO:0000313" key="8">
    <source>
        <dbReference type="EMBL" id="ORB17351.1"/>
    </source>
</evidence>
<dbReference type="InterPro" id="IPR049453">
    <property type="entry name" value="Memb_transporter_dom"/>
</dbReference>
<dbReference type="GO" id="GO:0016020">
    <property type="term" value="C:membrane"/>
    <property type="evidence" value="ECO:0007669"/>
    <property type="project" value="UniProtKB-SubCell"/>
</dbReference>
<reference evidence="7 10" key="2">
    <citation type="journal article" date="2019" name="Emerg. Microbes Infect.">
        <title>Comprehensive subspecies identification of 175 nontuberculous mycobacteria species based on 7547 genomic profiles.</title>
        <authorList>
            <person name="Matsumoto Y."/>
            <person name="Kinjo T."/>
            <person name="Motooka D."/>
            <person name="Nabeya D."/>
            <person name="Jung N."/>
            <person name="Uechi K."/>
            <person name="Horii T."/>
            <person name="Iida T."/>
            <person name="Fujita J."/>
            <person name="Nakamura S."/>
        </authorList>
    </citation>
    <scope>NUCLEOTIDE SEQUENCE [LARGE SCALE GENOMIC DNA]</scope>
    <source>
        <strain evidence="7 10">JCM 16367</strain>
    </source>
</reference>
<proteinExistence type="predicted"/>
<evidence type="ECO:0000256" key="2">
    <source>
        <dbReference type="ARBA" id="ARBA00022692"/>
    </source>
</evidence>
<sequence>MVSTSLAIQAQVAGRAALQRLRPALWPITQTSVAAGLAWYLTHDLLGHRQPFFAPIAAVVCLSATHVLRGQRAVQMIIGVTLGIGLGAAVQALLGTGRIALSVAVFIALCVAVLIGRGFIAQGLMFVNQTAVSAVLVLVFARSGMVSERLFDTLIGGGIAIVFGILLFPVDPLILLRGARGGMLAALHDALTEIADLVPERKRPAHNWPLPVVEHLHQQVAGLAEARTTARLAVRVAPRRWAARHAVHDADQQAAHLGLLASSVLHLARVVTPDLEDRLRQPMRAAISELAAGATTVDTDHAAAAAHTAAARRHASEMHAAAHNTPEVTLAAVVQTCVDDLQQVINLGAALVNSPRQGTP</sequence>